<evidence type="ECO:0000256" key="2">
    <source>
        <dbReference type="ARBA" id="ARBA00022679"/>
    </source>
</evidence>
<dbReference type="Gene3D" id="3.40.1190.20">
    <property type="match status" value="1"/>
</dbReference>
<dbReference type="FunFam" id="3.40.1190.20:FF:000025">
    <property type="entry name" value="Putative sugar kinase slr0537"/>
    <property type="match status" value="1"/>
</dbReference>
<dbReference type="SUPFAM" id="SSF53613">
    <property type="entry name" value="Ribokinase-like"/>
    <property type="match status" value="1"/>
</dbReference>
<dbReference type="FunCoup" id="A0A200PXH1">
    <property type="interactions" value="1013"/>
</dbReference>
<dbReference type="InParanoid" id="A0A200PXH1"/>
<dbReference type="InterPro" id="IPR029056">
    <property type="entry name" value="Ribokinase-like"/>
</dbReference>
<evidence type="ECO:0000256" key="4">
    <source>
        <dbReference type="SAM" id="MobiDB-lite"/>
    </source>
</evidence>
<dbReference type="GO" id="GO:0016301">
    <property type="term" value="F:kinase activity"/>
    <property type="evidence" value="ECO:0007669"/>
    <property type="project" value="UniProtKB-KW"/>
</dbReference>
<dbReference type="Proteomes" id="UP000195402">
    <property type="component" value="Unassembled WGS sequence"/>
</dbReference>
<dbReference type="AlphaFoldDB" id="A0A200PXH1"/>
<dbReference type="InterPro" id="IPR002173">
    <property type="entry name" value="Carboh/pur_kinase_PfkB_CS"/>
</dbReference>
<reference evidence="6 7" key="1">
    <citation type="journal article" date="2017" name="Mol. Plant">
        <title>The Genome of Medicinal Plant Macleaya cordata Provides New Insights into Benzylisoquinoline Alkaloids Metabolism.</title>
        <authorList>
            <person name="Liu X."/>
            <person name="Liu Y."/>
            <person name="Huang P."/>
            <person name="Ma Y."/>
            <person name="Qing Z."/>
            <person name="Tang Q."/>
            <person name="Cao H."/>
            <person name="Cheng P."/>
            <person name="Zheng Y."/>
            <person name="Yuan Z."/>
            <person name="Zhou Y."/>
            <person name="Liu J."/>
            <person name="Tang Z."/>
            <person name="Zhuo Y."/>
            <person name="Zhang Y."/>
            <person name="Yu L."/>
            <person name="Huang J."/>
            <person name="Yang P."/>
            <person name="Peng Q."/>
            <person name="Zhang J."/>
            <person name="Jiang W."/>
            <person name="Zhang Z."/>
            <person name="Lin K."/>
            <person name="Ro D.K."/>
            <person name="Chen X."/>
            <person name="Xiong X."/>
            <person name="Shang Y."/>
            <person name="Huang S."/>
            <person name="Zeng J."/>
        </authorList>
    </citation>
    <scope>NUCLEOTIDE SEQUENCE [LARGE SCALE GENOMIC DNA]</scope>
    <source>
        <strain evidence="7">cv. BLH2017</strain>
        <tissue evidence="6">Root</tissue>
    </source>
</reference>
<proteinExistence type="inferred from homology"/>
<feature type="compositionally biased region" description="Acidic residues" evidence="4">
    <location>
        <begin position="123"/>
        <end position="141"/>
    </location>
</feature>
<keyword evidence="3 6" id="KW-0418">Kinase</keyword>
<gene>
    <name evidence="6" type="ORF">BVC80_9095g125</name>
</gene>
<evidence type="ECO:0000259" key="5">
    <source>
        <dbReference type="Pfam" id="PF00294"/>
    </source>
</evidence>
<dbReference type="InterPro" id="IPR011611">
    <property type="entry name" value="PfkB_dom"/>
</dbReference>
<dbReference type="PROSITE" id="PS00584">
    <property type="entry name" value="PFKB_KINASES_2"/>
    <property type="match status" value="1"/>
</dbReference>
<comment type="caution">
    <text evidence="6">The sequence shown here is derived from an EMBL/GenBank/DDBJ whole genome shotgun (WGS) entry which is preliminary data.</text>
</comment>
<dbReference type="PANTHER" id="PTHR43320:SF3">
    <property type="entry name" value="CARBOHYDRATE KINASE PFKB DOMAIN-CONTAINING PROTEIN"/>
    <property type="match status" value="1"/>
</dbReference>
<feature type="compositionally biased region" description="Low complexity" evidence="4">
    <location>
        <begin position="96"/>
        <end position="109"/>
    </location>
</feature>
<keyword evidence="7" id="KW-1185">Reference proteome</keyword>
<dbReference type="EMBL" id="MVGT01003947">
    <property type="protein sequence ID" value="OVA02922.1"/>
    <property type="molecule type" value="Genomic_DNA"/>
</dbReference>
<organism evidence="6 7">
    <name type="scientific">Macleaya cordata</name>
    <name type="common">Five-seeded plume-poppy</name>
    <name type="synonym">Bocconia cordata</name>
    <dbReference type="NCBI Taxonomy" id="56857"/>
    <lineage>
        <taxon>Eukaryota</taxon>
        <taxon>Viridiplantae</taxon>
        <taxon>Streptophyta</taxon>
        <taxon>Embryophyta</taxon>
        <taxon>Tracheophyta</taxon>
        <taxon>Spermatophyta</taxon>
        <taxon>Magnoliopsida</taxon>
        <taxon>Ranunculales</taxon>
        <taxon>Papaveraceae</taxon>
        <taxon>Papaveroideae</taxon>
        <taxon>Macleaya</taxon>
    </lineage>
</organism>
<name>A0A200PXH1_MACCD</name>
<protein>
    <submittedName>
        <fullName evidence="6">Carbohydrate kinase PfkB</fullName>
    </submittedName>
</protein>
<evidence type="ECO:0000256" key="3">
    <source>
        <dbReference type="ARBA" id="ARBA00022777"/>
    </source>
</evidence>
<evidence type="ECO:0000313" key="6">
    <source>
        <dbReference type="EMBL" id="OVA02922.1"/>
    </source>
</evidence>
<evidence type="ECO:0000313" key="7">
    <source>
        <dbReference type="Proteomes" id="UP000195402"/>
    </source>
</evidence>
<accession>A0A200PXH1</accession>
<sequence length="503" mass="53587">MPKMSLQHLLSPSPHLTYFSPSPSPSFSLIPSSSSNPSLFLLLNTNKAPQRPFLRTSSTIPTTSFISRRLRGREETTSVFGTNSRRFVNGVSRVSSFNGNSSSSSSSGSEDTMSKEIESGNGSEEEDDEEEEEQEGIEEEVLPERWDVVGLGQAMVDFSGMVDNEFLERLGIEKGARKLVNHEERGRVLQAMDGCSYKAAAGGSLSNTLVALARLGGRSIGGPALNVAMTGSVGSDPLGGFYRTKLRRANVNFLSPPVKDGTTGTVIVLTTPDAQRTMLAYPGTSSTVNYDPCLASIISKTSILVVEGYLFELPDTIQAITKACEDAHRNGALVAITASDVSCIERHYDDFWEIIGNHADIVFANTDEARAFCHFSSTESPVSATKYLSHFIPLVSVTDGPKGSYIGVKGEAVYIPPSPCVPVDTCGAGDAYASGFLYGILRGASDLKGMGSLAAKVAAVVVGQQGTRLRVQDAVKLAESFAFQLKSSTICSSDVGSDHISSL</sequence>
<dbReference type="STRING" id="56857.A0A200PXH1"/>
<feature type="region of interest" description="Disordered" evidence="4">
    <location>
        <begin position="96"/>
        <end position="143"/>
    </location>
</feature>
<dbReference type="CDD" id="cd01168">
    <property type="entry name" value="adenosine_kinase"/>
    <property type="match status" value="1"/>
</dbReference>
<feature type="domain" description="Carbohydrate kinase PfkB" evidence="5">
    <location>
        <begin position="196"/>
        <end position="469"/>
    </location>
</feature>
<dbReference type="Pfam" id="PF00294">
    <property type="entry name" value="PfkB"/>
    <property type="match status" value="1"/>
</dbReference>
<dbReference type="OMA" id="RMGCIAA"/>
<keyword evidence="2" id="KW-0808">Transferase</keyword>
<comment type="similarity">
    <text evidence="1">Belongs to the carbohydrate kinase PfkB family.</text>
</comment>
<dbReference type="OrthoDB" id="415590at2759"/>
<evidence type="ECO:0000256" key="1">
    <source>
        <dbReference type="ARBA" id="ARBA00010688"/>
    </source>
</evidence>
<dbReference type="PANTHER" id="PTHR43320">
    <property type="entry name" value="SUGAR KINASE"/>
    <property type="match status" value="1"/>
</dbReference>
<dbReference type="InterPro" id="IPR052700">
    <property type="entry name" value="Carb_kinase_PfkB-like"/>
</dbReference>